<dbReference type="InterPro" id="IPR036291">
    <property type="entry name" value="NAD(P)-bd_dom_sf"/>
</dbReference>
<dbReference type="EMBL" id="JAHHGZ010000016">
    <property type="protein sequence ID" value="MBW4668947.1"/>
    <property type="molecule type" value="Genomic_DNA"/>
</dbReference>
<dbReference type="Gene3D" id="1.10.3660.10">
    <property type="entry name" value="6-phosphogluconate dehydrogenase C-terminal like domain"/>
    <property type="match status" value="1"/>
</dbReference>
<dbReference type="InterPro" id="IPR008927">
    <property type="entry name" value="6-PGluconate_DH-like_C_sf"/>
</dbReference>
<dbReference type="GO" id="GO:0004665">
    <property type="term" value="F:prephenate dehydrogenase (NADP+) activity"/>
    <property type="evidence" value="ECO:0007669"/>
    <property type="project" value="InterPro"/>
</dbReference>
<dbReference type="Pfam" id="PF20463">
    <property type="entry name" value="PDH_C"/>
    <property type="match status" value="1"/>
</dbReference>
<reference evidence="4" key="1">
    <citation type="submission" date="2021-05" db="EMBL/GenBank/DDBJ databases">
        <authorList>
            <person name="Pietrasiak N."/>
            <person name="Ward R."/>
            <person name="Stajich J.E."/>
            <person name="Kurbessoian T."/>
        </authorList>
    </citation>
    <scope>NUCLEOTIDE SEQUENCE</scope>
    <source>
        <strain evidence="4">GSE-NOS-MK-12-04C</strain>
    </source>
</reference>
<proteinExistence type="inferred from homology"/>
<dbReference type="Gene3D" id="3.40.50.720">
    <property type="entry name" value="NAD(P)-binding Rossmann-like Domain"/>
    <property type="match status" value="1"/>
</dbReference>
<dbReference type="GO" id="GO:0004106">
    <property type="term" value="F:chorismate mutase activity"/>
    <property type="evidence" value="ECO:0007669"/>
    <property type="project" value="UniProtKB-EC"/>
</dbReference>
<evidence type="ECO:0000256" key="2">
    <source>
        <dbReference type="ARBA" id="ARBA00023002"/>
    </source>
</evidence>
<comment type="caution">
    <text evidence="4">The sequence shown here is derived from an EMBL/GenBank/DDBJ whole genome shotgun (WGS) entry which is preliminary data.</text>
</comment>
<feature type="domain" description="Prephenate/arogenate dehydrogenase" evidence="3">
    <location>
        <begin position="68"/>
        <end position="324"/>
    </location>
</feature>
<comment type="similarity">
    <text evidence="1">Belongs to the prephenate/arogenate dehydrogenase family.</text>
</comment>
<dbReference type="SUPFAM" id="SSF48179">
    <property type="entry name" value="6-phosphogluconate dehydrogenase C-terminal domain-like"/>
    <property type="match status" value="1"/>
</dbReference>
<dbReference type="PANTHER" id="PTHR21363">
    <property type="entry name" value="PREPHENATE DEHYDROGENASE"/>
    <property type="match status" value="1"/>
</dbReference>
<dbReference type="PANTHER" id="PTHR21363:SF0">
    <property type="entry name" value="PREPHENATE DEHYDROGENASE [NADP(+)]"/>
    <property type="match status" value="1"/>
</dbReference>
<evidence type="ECO:0000259" key="3">
    <source>
        <dbReference type="PROSITE" id="PS51176"/>
    </source>
</evidence>
<dbReference type="AlphaFoldDB" id="A0A951QPU6"/>
<dbReference type="InterPro" id="IPR046825">
    <property type="entry name" value="PDH_C"/>
</dbReference>
<dbReference type="InterPro" id="IPR003099">
    <property type="entry name" value="Prephen_DH"/>
</dbReference>
<evidence type="ECO:0000313" key="5">
    <source>
        <dbReference type="Proteomes" id="UP000729701"/>
    </source>
</evidence>
<keyword evidence="2 4" id="KW-0560">Oxidoreductase</keyword>
<gene>
    <name evidence="4" type="primary">tyrA</name>
    <name evidence="4" type="ORF">KME60_16365</name>
</gene>
<dbReference type="InterPro" id="IPR046826">
    <property type="entry name" value="PDH_N"/>
</dbReference>
<protein>
    <submittedName>
        <fullName evidence="4">Bifunctional chorismate mutase/prephenate dehydrogenase</fullName>
        <ecNumber evidence="4">1.3.1.12</ecNumber>
        <ecNumber evidence="4">5.4.99.5</ecNumber>
    </submittedName>
</protein>
<dbReference type="GO" id="GO:0070403">
    <property type="term" value="F:NAD+ binding"/>
    <property type="evidence" value="ECO:0007669"/>
    <property type="project" value="InterPro"/>
</dbReference>
<dbReference type="Pfam" id="PF02153">
    <property type="entry name" value="PDH_N"/>
    <property type="match status" value="1"/>
</dbReference>
<evidence type="ECO:0000313" key="4">
    <source>
        <dbReference type="EMBL" id="MBW4668947.1"/>
    </source>
</evidence>
<dbReference type="GO" id="GO:0006571">
    <property type="term" value="P:tyrosine biosynthetic process"/>
    <property type="evidence" value="ECO:0007669"/>
    <property type="project" value="InterPro"/>
</dbReference>
<dbReference type="EC" id="1.3.1.12" evidence="4"/>
<dbReference type="NCBIfam" id="NF008400">
    <property type="entry name" value="PRK11199.1"/>
    <property type="match status" value="1"/>
</dbReference>
<reference evidence="4" key="2">
    <citation type="journal article" date="2022" name="Microbiol. Resour. Announc.">
        <title>Metagenome Sequencing to Explore Phylogenomics of Terrestrial Cyanobacteria.</title>
        <authorList>
            <person name="Ward R.D."/>
            <person name="Stajich J.E."/>
            <person name="Johansen J.R."/>
            <person name="Huntemann M."/>
            <person name="Clum A."/>
            <person name="Foster B."/>
            <person name="Foster B."/>
            <person name="Roux S."/>
            <person name="Palaniappan K."/>
            <person name="Varghese N."/>
            <person name="Mukherjee S."/>
            <person name="Reddy T.B.K."/>
            <person name="Daum C."/>
            <person name="Copeland A."/>
            <person name="Chen I.A."/>
            <person name="Ivanova N.N."/>
            <person name="Kyrpides N.C."/>
            <person name="Shapiro N."/>
            <person name="Eloe-Fadrosh E.A."/>
            <person name="Pietrasiak N."/>
        </authorList>
    </citation>
    <scope>NUCLEOTIDE SEQUENCE</scope>
    <source>
        <strain evidence="4">GSE-NOS-MK-12-04C</strain>
    </source>
</reference>
<dbReference type="InterPro" id="IPR050812">
    <property type="entry name" value="Preph/Arog_dehydrog"/>
</dbReference>
<organism evidence="4 5">
    <name type="scientific">Cyanomargarita calcarea GSE-NOS-MK-12-04C</name>
    <dbReference type="NCBI Taxonomy" id="2839659"/>
    <lineage>
        <taxon>Bacteria</taxon>
        <taxon>Bacillati</taxon>
        <taxon>Cyanobacteriota</taxon>
        <taxon>Cyanophyceae</taxon>
        <taxon>Nostocales</taxon>
        <taxon>Cyanomargaritaceae</taxon>
        <taxon>Cyanomargarita</taxon>
    </lineage>
</organism>
<sequence length="324" mass="36745">MPIISHKLKQTCQNLIEQVRFTISSLLIGSELPTYTQNFKNRSLSLFDRNIRKDENPSFNEDYFARPQKVTIIGGNGRMGKFFSEELSSVGHNISILGNDDWKSADKLLNNADLVLISVPIEYTVDVIKRTAKYLTPTTALCDITSIKIQPVEAMLEHHCGPVMGLHPMFGPAVKSFSGQKIIVCPGRKDDSFKWLLKLMQNQGGELIFSTPEEHDSIMVIVQATQHFSRFSLGVFLSQQEIDIDRSLSMSSPSYRQEMDIVQRLFAQNPNLCVDIMLATEERCQTITTLANTYNRLAKLILQKDRAGLIKEFETTQNFLYKIS</sequence>
<dbReference type="SUPFAM" id="SSF51735">
    <property type="entry name" value="NAD(P)-binding Rossmann-fold domains"/>
    <property type="match status" value="1"/>
</dbReference>
<accession>A0A951QPU6</accession>
<name>A0A951QPU6_9CYAN</name>
<keyword evidence="4" id="KW-0413">Isomerase</keyword>
<dbReference type="EC" id="5.4.99.5" evidence="4"/>
<dbReference type="PROSITE" id="PS51176">
    <property type="entry name" value="PDH_ADH"/>
    <property type="match status" value="1"/>
</dbReference>
<dbReference type="GO" id="GO:0008977">
    <property type="term" value="F:prephenate dehydrogenase (NAD+) activity"/>
    <property type="evidence" value="ECO:0007669"/>
    <property type="project" value="UniProtKB-EC"/>
</dbReference>
<dbReference type="Proteomes" id="UP000729701">
    <property type="component" value="Unassembled WGS sequence"/>
</dbReference>
<evidence type="ECO:0000256" key="1">
    <source>
        <dbReference type="ARBA" id="ARBA00007964"/>
    </source>
</evidence>